<protein>
    <submittedName>
        <fullName evidence="2">Uncharacterized protein</fullName>
    </submittedName>
</protein>
<evidence type="ECO:0000256" key="1">
    <source>
        <dbReference type="SAM" id="Coils"/>
    </source>
</evidence>
<accession>A0AAV3TBQ9</accession>
<organism evidence="2 3">
    <name type="scientific">Natronoarchaeum mannanilyticum</name>
    <dbReference type="NCBI Taxonomy" id="926360"/>
    <lineage>
        <taxon>Archaea</taxon>
        <taxon>Methanobacteriati</taxon>
        <taxon>Methanobacteriota</taxon>
        <taxon>Stenosarchaea group</taxon>
        <taxon>Halobacteria</taxon>
        <taxon>Halobacteriales</taxon>
        <taxon>Natronoarchaeaceae</taxon>
    </lineage>
</organism>
<reference evidence="2 3" key="1">
    <citation type="journal article" date="2019" name="Int. J. Syst. Evol. Microbiol.">
        <title>The Global Catalogue of Microorganisms (GCM) 10K type strain sequencing project: providing services to taxonomists for standard genome sequencing and annotation.</title>
        <authorList>
            <consortium name="The Broad Institute Genomics Platform"/>
            <consortium name="The Broad Institute Genome Sequencing Center for Infectious Disease"/>
            <person name="Wu L."/>
            <person name="Ma J."/>
        </authorList>
    </citation>
    <scope>NUCLEOTIDE SEQUENCE [LARGE SCALE GENOMIC DNA]</scope>
    <source>
        <strain evidence="2 3">JCM 16328</strain>
    </source>
</reference>
<sequence>MKATPKTPEDGPHYLIHRFDLILDYRHDKIDDVDEARQDLRELRHDVEQITMLCINNDDIPKSIRDFADEVVELELGEQYTAGDA</sequence>
<evidence type="ECO:0000313" key="3">
    <source>
        <dbReference type="Proteomes" id="UP001500420"/>
    </source>
</evidence>
<dbReference type="Proteomes" id="UP001500420">
    <property type="component" value="Unassembled WGS sequence"/>
</dbReference>
<feature type="coiled-coil region" evidence="1">
    <location>
        <begin position="26"/>
        <end position="53"/>
    </location>
</feature>
<dbReference type="EMBL" id="BAAADV010000007">
    <property type="protein sequence ID" value="GAA0678718.1"/>
    <property type="molecule type" value="Genomic_DNA"/>
</dbReference>
<keyword evidence="3" id="KW-1185">Reference proteome</keyword>
<comment type="caution">
    <text evidence="2">The sequence shown here is derived from an EMBL/GenBank/DDBJ whole genome shotgun (WGS) entry which is preliminary data.</text>
</comment>
<gene>
    <name evidence="2" type="ORF">GCM10009020_28850</name>
</gene>
<evidence type="ECO:0000313" key="2">
    <source>
        <dbReference type="EMBL" id="GAA0678718.1"/>
    </source>
</evidence>
<dbReference type="AlphaFoldDB" id="A0AAV3TBQ9"/>
<name>A0AAV3TBQ9_9EURY</name>
<keyword evidence="1" id="KW-0175">Coiled coil</keyword>
<proteinExistence type="predicted"/>
<dbReference type="RefSeq" id="WP_343774760.1">
    <property type="nucleotide sequence ID" value="NZ_BAAADV010000007.1"/>
</dbReference>